<dbReference type="GO" id="GO:0004725">
    <property type="term" value="F:protein tyrosine phosphatase activity"/>
    <property type="evidence" value="ECO:0007669"/>
    <property type="project" value="UniProtKB-EC"/>
</dbReference>
<dbReference type="PANTHER" id="PTHR19134">
    <property type="entry name" value="RECEPTOR-TYPE TYROSINE-PROTEIN PHOSPHATASE"/>
    <property type="match status" value="1"/>
</dbReference>
<feature type="domain" description="Tyrosine-protein phosphatase" evidence="4">
    <location>
        <begin position="19"/>
        <end position="67"/>
    </location>
</feature>
<dbReference type="InterPro" id="IPR000387">
    <property type="entry name" value="Tyr_Pase_dom"/>
</dbReference>
<feature type="domain" description="Tyrosine specific protein phosphatases" evidence="5">
    <location>
        <begin position="19"/>
        <end position="68"/>
    </location>
</feature>
<reference evidence="6" key="2">
    <citation type="submission" date="2025-09" db="UniProtKB">
        <authorList>
            <consortium name="Ensembl"/>
        </authorList>
    </citation>
    <scope>IDENTIFICATION</scope>
</reference>
<dbReference type="Pfam" id="PF00102">
    <property type="entry name" value="Y_phosphatase"/>
    <property type="match status" value="1"/>
</dbReference>
<feature type="region of interest" description="Disordered" evidence="3">
    <location>
        <begin position="1"/>
        <end position="21"/>
    </location>
</feature>
<dbReference type="SUPFAM" id="SSF52799">
    <property type="entry name" value="(Phosphotyrosine protein) phosphatases II"/>
    <property type="match status" value="1"/>
</dbReference>
<protein>
    <recommendedName>
        <fullName evidence="1">protein-tyrosine-phosphatase</fullName>
        <ecNumber evidence="1">3.1.3.48</ecNumber>
    </recommendedName>
</protein>
<evidence type="ECO:0000259" key="5">
    <source>
        <dbReference type="PROSITE" id="PS50056"/>
    </source>
</evidence>
<keyword evidence="7" id="KW-1185">Reference proteome</keyword>
<accession>A0A3Q4H3S0</accession>
<name>A0A3Q4H3S0_NEOBR</name>
<reference evidence="6" key="1">
    <citation type="submission" date="2025-08" db="UniProtKB">
        <authorList>
            <consortium name="Ensembl"/>
        </authorList>
    </citation>
    <scope>IDENTIFICATION</scope>
</reference>
<dbReference type="PROSITE" id="PS50055">
    <property type="entry name" value="TYR_PHOSPHATASE_PTP"/>
    <property type="match status" value="1"/>
</dbReference>
<organism evidence="6 7">
    <name type="scientific">Neolamprologus brichardi</name>
    <name type="common">Fairy cichlid</name>
    <name type="synonym">Lamprologus brichardi</name>
    <dbReference type="NCBI Taxonomy" id="32507"/>
    <lineage>
        <taxon>Eukaryota</taxon>
        <taxon>Metazoa</taxon>
        <taxon>Chordata</taxon>
        <taxon>Craniata</taxon>
        <taxon>Vertebrata</taxon>
        <taxon>Euteleostomi</taxon>
        <taxon>Actinopterygii</taxon>
        <taxon>Neopterygii</taxon>
        <taxon>Teleostei</taxon>
        <taxon>Neoteleostei</taxon>
        <taxon>Acanthomorphata</taxon>
        <taxon>Ovalentaria</taxon>
        <taxon>Cichlomorphae</taxon>
        <taxon>Cichliformes</taxon>
        <taxon>Cichlidae</taxon>
        <taxon>African cichlids</taxon>
        <taxon>Pseudocrenilabrinae</taxon>
        <taxon>Lamprologini</taxon>
        <taxon>Neolamprologus</taxon>
    </lineage>
</organism>
<keyword evidence="2" id="KW-0378">Hydrolase</keyword>
<dbReference type="PROSITE" id="PS50056">
    <property type="entry name" value="TYR_PHOSPHATASE_2"/>
    <property type="match status" value="1"/>
</dbReference>
<dbReference type="InterPro" id="IPR000242">
    <property type="entry name" value="PTP_cat"/>
</dbReference>
<dbReference type="InterPro" id="IPR029021">
    <property type="entry name" value="Prot-tyrosine_phosphatase-like"/>
</dbReference>
<evidence type="ECO:0000313" key="7">
    <source>
        <dbReference type="Proteomes" id="UP000261580"/>
    </source>
</evidence>
<dbReference type="EC" id="3.1.3.48" evidence="1"/>
<dbReference type="Proteomes" id="UP000261580">
    <property type="component" value="Unassembled WGS sequence"/>
</dbReference>
<evidence type="ECO:0000256" key="2">
    <source>
        <dbReference type="ARBA" id="ARBA00022912"/>
    </source>
</evidence>
<evidence type="ECO:0000256" key="3">
    <source>
        <dbReference type="SAM" id="MobiDB-lite"/>
    </source>
</evidence>
<evidence type="ECO:0000259" key="4">
    <source>
        <dbReference type="PROSITE" id="PS50055"/>
    </source>
</evidence>
<evidence type="ECO:0000256" key="1">
    <source>
        <dbReference type="ARBA" id="ARBA00013064"/>
    </source>
</evidence>
<dbReference type="Ensembl" id="ENSNBRT00000011341.1">
    <property type="protein sequence ID" value="ENSNBRP00000011032.1"/>
    <property type="gene ID" value="ENSNBRG00000008280.1"/>
</dbReference>
<feature type="compositionally biased region" description="Low complexity" evidence="3">
    <location>
        <begin position="1"/>
        <end position="19"/>
    </location>
</feature>
<dbReference type="PANTHER" id="PTHR19134:SF461">
    <property type="entry name" value="RECEPTOR-TYPE TYROSINE-PROTEIN PHOSPHATASE ZETA"/>
    <property type="match status" value="1"/>
</dbReference>
<evidence type="ECO:0000313" key="6">
    <source>
        <dbReference type="Ensembl" id="ENSNBRP00000011032.1"/>
    </source>
</evidence>
<dbReference type="AlphaFoldDB" id="A0A3Q4H3S0"/>
<dbReference type="InterPro" id="IPR050348">
    <property type="entry name" value="Protein-Tyr_Phosphatase"/>
</dbReference>
<keyword evidence="2" id="KW-0904">Protein phosphatase</keyword>
<dbReference type="Bgee" id="ENSNBRG00000008280">
    <property type="expression patterns" value="Expressed in zone of skin and 2 other cell types or tissues"/>
</dbReference>
<dbReference type="GeneTree" id="ENSGT00940000155529"/>
<sequence length="102" mass="11340">ALKSSPTTPREPSPSEKSSAGVGRVGTYIVLDSMLTQIQNEGSVNIIGFLKHIQTQRKCLVQTELEISVNCHKCNVMISSMRSSLSLKRVRLMFVCPTRTCW</sequence>
<dbReference type="Gene3D" id="3.90.190.10">
    <property type="entry name" value="Protein tyrosine phosphatase superfamily"/>
    <property type="match status" value="1"/>
</dbReference>
<proteinExistence type="predicted"/>